<evidence type="ECO:0000313" key="3">
    <source>
        <dbReference type="Proteomes" id="UP001379235"/>
    </source>
</evidence>
<dbReference type="RefSeq" id="WP_339964716.1">
    <property type="nucleotide sequence ID" value="NZ_JBBHJY010000001.1"/>
</dbReference>
<accession>A0ABU8S565</accession>
<proteinExistence type="predicted"/>
<evidence type="ECO:0000313" key="2">
    <source>
        <dbReference type="EMBL" id="MEJ6008999.1"/>
    </source>
</evidence>
<name>A0ABU8S565_9SPHN</name>
<keyword evidence="3" id="KW-1185">Reference proteome</keyword>
<organism evidence="2 3">
    <name type="scientific">Novosphingobium aquae</name>
    <dbReference type="NCBI Taxonomy" id="3133435"/>
    <lineage>
        <taxon>Bacteria</taxon>
        <taxon>Pseudomonadati</taxon>
        <taxon>Pseudomonadota</taxon>
        <taxon>Alphaproteobacteria</taxon>
        <taxon>Sphingomonadales</taxon>
        <taxon>Sphingomonadaceae</taxon>
        <taxon>Novosphingobium</taxon>
    </lineage>
</organism>
<reference evidence="2 3" key="1">
    <citation type="submission" date="2024-03" db="EMBL/GenBank/DDBJ databases">
        <authorList>
            <person name="Jo J.-H."/>
        </authorList>
    </citation>
    <scope>NUCLEOTIDE SEQUENCE [LARGE SCALE GENOMIC DNA]</scope>
    <source>
        <strain evidence="2 3">AS3R-12</strain>
    </source>
</reference>
<protein>
    <submittedName>
        <fullName evidence="2">TadE/TadG family type IV pilus assembly protein</fullName>
    </submittedName>
</protein>
<dbReference type="InterPro" id="IPR012495">
    <property type="entry name" value="TadE-like_dom"/>
</dbReference>
<comment type="caution">
    <text evidence="2">The sequence shown here is derived from an EMBL/GenBank/DDBJ whole genome shotgun (WGS) entry which is preliminary data.</text>
</comment>
<dbReference type="EMBL" id="JBBHJY010000001">
    <property type="protein sequence ID" value="MEJ6008999.1"/>
    <property type="molecule type" value="Genomic_DNA"/>
</dbReference>
<dbReference type="Proteomes" id="UP001379235">
    <property type="component" value="Unassembled WGS sequence"/>
</dbReference>
<sequence>MGLMRIFFALAGDRNGAVSLETALIAPVLLSMSVGSYEASRIVARQSELQIASAEASSVALASEPTSPSRRATLKGILQTSTGLDQDHVAVDAAYRCGSTTQYATDATGCGTNLISSYVKITLRDTYTPVWTKFGIGNTVPLNVTRYVMIKQQTTASDAI</sequence>
<dbReference type="Pfam" id="PF07811">
    <property type="entry name" value="TadE"/>
    <property type="match status" value="1"/>
</dbReference>
<feature type="domain" description="TadE-like" evidence="1">
    <location>
        <begin position="16"/>
        <end position="56"/>
    </location>
</feature>
<gene>
    <name evidence="2" type="ORF">WG900_03590</name>
</gene>
<evidence type="ECO:0000259" key="1">
    <source>
        <dbReference type="Pfam" id="PF07811"/>
    </source>
</evidence>